<evidence type="ECO:0000256" key="1">
    <source>
        <dbReference type="ARBA" id="ARBA00004123"/>
    </source>
</evidence>
<reference evidence="8" key="1">
    <citation type="submission" date="2020-11" db="EMBL/GenBank/DDBJ databases">
        <authorList>
            <consortium name="DOE Joint Genome Institute"/>
            <person name="Ahrendt S."/>
            <person name="Riley R."/>
            <person name="Andreopoulos W."/>
            <person name="Labutti K."/>
            <person name="Pangilinan J."/>
            <person name="Ruiz-Duenas F.J."/>
            <person name="Barrasa J.M."/>
            <person name="Sanchez-Garcia M."/>
            <person name="Camarero S."/>
            <person name="Miyauchi S."/>
            <person name="Serrano A."/>
            <person name="Linde D."/>
            <person name="Babiker R."/>
            <person name="Drula E."/>
            <person name="Ayuso-Fernandez I."/>
            <person name="Pacheco R."/>
            <person name="Padilla G."/>
            <person name="Ferreira P."/>
            <person name="Barriuso J."/>
            <person name="Kellner H."/>
            <person name="Castanera R."/>
            <person name="Alfaro M."/>
            <person name="Ramirez L."/>
            <person name="Pisabarro A.G."/>
            <person name="Kuo A."/>
            <person name="Tritt A."/>
            <person name="Lipzen A."/>
            <person name="He G."/>
            <person name="Yan M."/>
            <person name="Ng V."/>
            <person name="Cullen D."/>
            <person name="Martin F."/>
            <person name="Rosso M.-N."/>
            <person name="Henrissat B."/>
            <person name="Hibbett D."/>
            <person name="Martinez A.T."/>
            <person name="Grigoriev I.V."/>
        </authorList>
    </citation>
    <scope>NUCLEOTIDE SEQUENCE</scope>
    <source>
        <strain evidence="8">CBS 506.95</strain>
    </source>
</reference>
<evidence type="ECO:0000256" key="4">
    <source>
        <dbReference type="ARBA" id="ARBA00022833"/>
    </source>
</evidence>
<evidence type="ECO:0000259" key="7">
    <source>
        <dbReference type="PROSITE" id="PS50171"/>
    </source>
</evidence>
<evidence type="ECO:0000313" key="8">
    <source>
        <dbReference type="EMBL" id="KAF9527296.1"/>
    </source>
</evidence>
<dbReference type="AlphaFoldDB" id="A0A9P6JNM5"/>
<dbReference type="GO" id="GO:0071011">
    <property type="term" value="C:precatalytic spliceosome"/>
    <property type="evidence" value="ECO:0007669"/>
    <property type="project" value="TreeGrafter"/>
</dbReference>
<evidence type="ECO:0000256" key="6">
    <source>
        <dbReference type="SAM" id="MobiDB-lite"/>
    </source>
</evidence>
<feature type="compositionally biased region" description="Polar residues" evidence="6">
    <location>
        <begin position="105"/>
        <end position="117"/>
    </location>
</feature>
<dbReference type="GO" id="GO:0008270">
    <property type="term" value="F:zinc ion binding"/>
    <property type="evidence" value="ECO:0007669"/>
    <property type="project" value="UniProtKB-KW"/>
</dbReference>
<comment type="caution">
    <text evidence="8">The sequence shown here is derived from an EMBL/GenBank/DDBJ whole genome shotgun (WGS) entry which is preliminary data.</text>
</comment>
<dbReference type="Gene3D" id="3.30.160.60">
    <property type="entry name" value="Classic Zinc Finger"/>
    <property type="match status" value="1"/>
</dbReference>
<dbReference type="Proteomes" id="UP000807306">
    <property type="component" value="Unassembled WGS sequence"/>
</dbReference>
<dbReference type="SMART" id="SM00451">
    <property type="entry name" value="ZnF_U1"/>
    <property type="match status" value="1"/>
</dbReference>
<dbReference type="EMBL" id="MU157862">
    <property type="protein sequence ID" value="KAF9527296.1"/>
    <property type="molecule type" value="Genomic_DNA"/>
</dbReference>
<dbReference type="PROSITE" id="PS50171">
    <property type="entry name" value="ZF_MATRIN"/>
    <property type="match status" value="1"/>
</dbReference>
<protein>
    <recommendedName>
        <fullName evidence="7">Matrin-type domain-containing protein</fullName>
    </recommendedName>
</protein>
<keyword evidence="9" id="KW-1185">Reference proteome</keyword>
<dbReference type="InterPro" id="IPR003604">
    <property type="entry name" value="Matrin/U1-like-C_Znf_C2H2"/>
</dbReference>
<keyword evidence="5" id="KW-0539">Nucleus</keyword>
<feature type="compositionally biased region" description="Low complexity" evidence="6">
    <location>
        <begin position="216"/>
        <end position="228"/>
    </location>
</feature>
<name>A0A9P6JNM5_9AGAR</name>
<dbReference type="InterPro" id="IPR013085">
    <property type="entry name" value="U1-CZ_Znf_C2H2"/>
</dbReference>
<gene>
    <name evidence="8" type="ORF">CPB83DRAFT_399937</name>
</gene>
<feature type="compositionally biased region" description="Basic and acidic residues" evidence="6">
    <location>
        <begin position="300"/>
        <end position="316"/>
    </location>
</feature>
<dbReference type="GO" id="GO:0003723">
    <property type="term" value="F:RNA binding"/>
    <property type="evidence" value="ECO:0007669"/>
    <property type="project" value="TreeGrafter"/>
</dbReference>
<evidence type="ECO:0000256" key="3">
    <source>
        <dbReference type="ARBA" id="ARBA00022771"/>
    </source>
</evidence>
<dbReference type="SUPFAM" id="SSF57667">
    <property type="entry name" value="beta-beta-alpha zinc fingers"/>
    <property type="match status" value="1"/>
</dbReference>
<dbReference type="OrthoDB" id="191651at2759"/>
<feature type="compositionally biased region" description="Basic and acidic residues" evidence="6">
    <location>
        <begin position="274"/>
        <end position="284"/>
    </location>
</feature>
<proteinExistence type="predicted"/>
<dbReference type="PANTHER" id="PTHR13173">
    <property type="entry name" value="WW DOMAIN BINDING PROTEIN 4"/>
    <property type="match status" value="1"/>
</dbReference>
<comment type="subcellular location">
    <subcellularLocation>
        <location evidence="1">Nucleus</location>
    </subcellularLocation>
</comment>
<dbReference type="InterPro" id="IPR040023">
    <property type="entry name" value="WBP4"/>
</dbReference>
<sequence length="346" mass="37937">MSEYWVSKKKYYCKYCEIYIADDAPSRQHHENGMRHKGNLERFIRGIYKSGEKQKKDKEEEAREMKRVEQAAAAAFAGDVSSGLAKASSGPTPVASRSAPKPIAKSSNPYANYSTAESLGYTDPDAERLAAELEARRTQGVAGQWETVEMTPQPIATDQEEEAIGFKRAADGPPPEEDMRSYKLQKKTLQGLGDVYDPDAIPIKIKKREPPPEEPAPSSSTTGPSSEPLALTSMPKFTAIQLKKPEDGPTNAGGSTMSSGASKWAKPQWSEPLPDLKLEERKTIFGEQQDNDSALPDEVQDMKSEVKLEPDVKIEDSATEPLPPSGGALFKKRRAPANAGRGRRDV</sequence>
<evidence type="ECO:0000313" key="9">
    <source>
        <dbReference type="Proteomes" id="UP000807306"/>
    </source>
</evidence>
<keyword evidence="4" id="KW-0862">Zinc</keyword>
<accession>A0A9P6JNM5</accession>
<feature type="domain" description="Matrin-type" evidence="7">
    <location>
        <begin position="11"/>
        <end position="42"/>
    </location>
</feature>
<dbReference type="InterPro" id="IPR036236">
    <property type="entry name" value="Znf_C2H2_sf"/>
</dbReference>
<dbReference type="InterPro" id="IPR000690">
    <property type="entry name" value="Matrin/U1-C_Znf_C2H2"/>
</dbReference>
<dbReference type="Pfam" id="PF06220">
    <property type="entry name" value="zf-U1"/>
    <property type="match status" value="1"/>
</dbReference>
<evidence type="ECO:0000256" key="5">
    <source>
        <dbReference type="ARBA" id="ARBA00023242"/>
    </source>
</evidence>
<evidence type="ECO:0000256" key="2">
    <source>
        <dbReference type="ARBA" id="ARBA00022723"/>
    </source>
</evidence>
<feature type="region of interest" description="Disordered" evidence="6">
    <location>
        <begin position="79"/>
        <end position="119"/>
    </location>
</feature>
<organism evidence="8 9">
    <name type="scientific">Crepidotus variabilis</name>
    <dbReference type="NCBI Taxonomy" id="179855"/>
    <lineage>
        <taxon>Eukaryota</taxon>
        <taxon>Fungi</taxon>
        <taxon>Dikarya</taxon>
        <taxon>Basidiomycota</taxon>
        <taxon>Agaricomycotina</taxon>
        <taxon>Agaricomycetes</taxon>
        <taxon>Agaricomycetidae</taxon>
        <taxon>Agaricales</taxon>
        <taxon>Agaricineae</taxon>
        <taxon>Crepidotaceae</taxon>
        <taxon>Crepidotus</taxon>
    </lineage>
</organism>
<feature type="region of interest" description="Disordered" evidence="6">
    <location>
        <begin position="134"/>
        <end position="346"/>
    </location>
</feature>
<dbReference type="PANTHER" id="PTHR13173:SF10">
    <property type="entry name" value="WW DOMAIN-BINDING PROTEIN 4"/>
    <property type="match status" value="1"/>
</dbReference>
<keyword evidence="2" id="KW-0479">Metal-binding</keyword>
<keyword evidence="3" id="KW-0863">Zinc-finger</keyword>
<feature type="compositionally biased region" description="Polar residues" evidence="6">
    <location>
        <begin position="252"/>
        <end position="261"/>
    </location>
</feature>
<dbReference type="GO" id="GO:0000398">
    <property type="term" value="P:mRNA splicing, via spliceosome"/>
    <property type="evidence" value="ECO:0007669"/>
    <property type="project" value="InterPro"/>
</dbReference>